<keyword evidence="5" id="KW-1185">Reference proteome</keyword>
<gene>
    <name evidence="4" type="ORF">ACFO3F_13575</name>
</gene>
<dbReference type="CDD" id="cd00093">
    <property type="entry name" value="HTH_XRE"/>
    <property type="match status" value="1"/>
</dbReference>
<feature type="region of interest" description="Disordered" evidence="2">
    <location>
        <begin position="1"/>
        <end position="26"/>
    </location>
</feature>
<dbReference type="PANTHER" id="PTHR46558">
    <property type="entry name" value="TRACRIPTIONAL REGULATORY PROTEIN-RELATED-RELATED"/>
    <property type="match status" value="1"/>
</dbReference>
<reference evidence="5" key="1">
    <citation type="journal article" date="2019" name="Int. J. Syst. Evol. Microbiol.">
        <title>The Global Catalogue of Microorganisms (GCM) 10K type strain sequencing project: providing services to taxonomists for standard genome sequencing and annotation.</title>
        <authorList>
            <consortium name="The Broad Institute Genomics Platform"/>
            <consortium name="The Broad Institute Genome Sequencing Center for Infectious Disease"/>
            <person name="Wu L."/>
            <person name="Ma J."/>
        </authorList>
    </citation>
    <scope>NUCLEOTIDE SEQUENCE [LARGE SCALE GENOMIC DNA]</scope>
    <source>
        <strain evidence="5">JCM 3369</strain>
    </source>
</reference>
<keyword evidence="1" id="KW-0238">DNA-binding</keyword>
<dbReference type="SMART" id="SM00530">
    <property type="entry name" value="HTH_XRE"/>
    <property type="match status" value="1"/>
</dbReference>
<proteinExistence type="predicted"/>
<dbReference type="Proteomes" id="UP001595955">
    <property type="component" value="Unassembled WGS sequence"/>
</dbReference>
<accession>A0ABV9DC58</accession>
<evidence type="ECO:0000313" key="5">
    <source>
        <dbReference type="Proteomes" id="UP001595955"/>
    </source>
</evidence>
<evidence type="ECO:0000256" key="1">
    <source>
        <dbReference type="ARBA" id="ARBA00023125"/>
    </source>
</evidence>
<dbReference type="PANTHER" id="PTHR46558:SF4">
    <property type="entry name" value="DNA-BIDING PHAGE PROTEIN"/>
    <property type="match status" value="1"/>
</dbReference>
<protein>
    <submittedName>
        <fullName evidence="4">Helix-turn-helix transcriptional regulator</fullName>
    </submittedName>
</protein>
<name>A0ABV9DC58_9MICO</name>
<feature type="domain" description="HTH cro/C1-type" evidence="3">
    <location>
        <begin position="16"/>
        <end position="70"/>
    </location>
</feature>
<dbReference type="InterPro" id="IPR010982">
    <property type="entry name" value="Lambda_DNA-bd_dom_sf"/>
</dbReference>
<evidence type="ECO:0000313" key="4">
    <source>
        <dbReference type="EMBL" id="MFC4556280.1"/>
    </source>
</evidence>
<dbReference type="PROSITE" id="PS50943">
    <property type="entry name" value="HTH_CROC1"/>
    <property type="match status" value="1"/>
</dbReference>
<dbReference type="Gene3D" id="1.10.260.40">
    <property type="entry name" value="lambda repressor-like DNA-binding domains"/>
    <property type="match status" value="1"/>
</dbReference>
<evidence type="ECO:0000259" key="3">
    <source>
        <dbReference type="PROSITE" id="PS50943"/>
    </source>
</evidence>
<evidence type="ECO:0000256" key="2">
    <source>
        <dbReference type="SAM" id="MobiDB-lite"/>
    </source>
</evidence>
<dbReference type="Pfam" id="PF01381">
    <property type="entry name" value="HTH_3"/>
    <property type="match status" value="1"/>
</dbReference>
<dbReference type="SUPFAM" id="SSF47413">
    <property type="entry name" value="lambda repressor-like DNA-binding domains"/>
    <property type="match status" value="1"/>
</dbReference>
<comment type="caution">
    <text evidence="4">The sequence shown here is derived from an EMBL/GenBank/DDBJ whole genome shotgun (WGS) entry which is preliminary data.</text>
</comment>
<organism evidence="4 5">
    <name type="scientific">Georgenia faecalis</name>
    <dbReference type="NCBI Taxonomy" id="2483799"/>
    <lineage>
        <taxon>Bacteria</taxon>
        <taxon>Bacillati</taxon>
        <taxon>Actinomycetota</taxon>
        <taxon>Actinomycetes</taxon>
        <taxon>Micrococcales</taxon>
        <taxon>Bogoriellaceae</taxon>
        <taxon>Georgenia</taxon>
    </lineage>
</organism>
<dbReference type="EMBL" id="JBHSGF010000010">
    <property type="protein sequence ID" value="MFC4556280.1"/>
    <property type="molecule type" value="Genomic_DNA"/>
</dbReference>
<dbReference type="RefSeq" id="WP_122825090.1">
    <property type="nucleotide sequence ID" value="NZ_CP033325.1"/>
</dbReference>
<sequence>MTPRQATDAAGPRSPIRRRRRERRITQAELADAAGVSRQTIIAVEQGDYAPSVYLALRIARALEATVEELFIEADDDATTETTTEGARP</sequence>
<dbReference type="InterPro" id="IPR001387">
    <property type="entry name" value="Cro/C1-type_HTH"/>
</dbReference>